<reference evidence="2" key="2">
    <citation type="submission" date="2023-06" db="EMBL/GenBank/DDBJ databases">
        <authorList>
            <person name="Swenson N.G."/>
            <person name="Wegrzyn J.L."/>
            <person name="Mcevoy S.L."/>
        </authorList>
    </citation>
    <scope>NUCLEOTIDE SEQUENCE</scope>
    <source>
        <strain evidence="2">NS2018</strain>
        <tissue evidence="2">Leaf</tissue>
    </source>
</reference>
<dbReference type="AlphaFoldDB" id="A0AA39RWM2"/>
<evidence type="ECO:0000256" key="1">
    <source>
        <dbReference type="SAM" id="MobiDB-lite"/>
    </source>
</evidence>
<keyword evidence="3" id="KW-1185">Reference proteome</keyword>
<reference evidence="2" key="1">
    <citation type="journal article" date="2022" name="Plant J.">
        <title>Strategies of tolerance reflected in two North American maple genomes.</title>
        <authorList>
            <person name="McEvoy S.L."/>
            <person name="Sezen U.U."/>
            <person name="Trouern-Trend A."/>
            <person name="McMahon S.M."/>
            <person name="Schaberg P.G."/>
            <person name="Yang J."/>
            <person name="Wegrzyn J.L."/>
            <person name="Swenson N.G."/>
        </authorList>
    </citation>
    <scope>NUCLEOTIDE SEQUENCE</scope>
    <source>
        <strain evidence="2">NS2018</strain>
    </source>
</reference>
<name>A0AA39RWM2_ACESA</name>
<organism evidence="2 3">
    <name type="scientific">Acer saccharum</name>
    <name type="common">Sugar maple</name>
    <dbReference type="NCBI Taxonomy" id="4024"/>
    <lineage>
        <taxon>Eukaryota</taxon>
        <taxon>Viridiplantae</taxon>
        <taxon>Streptophyta</taxon>
        <taxon>Embryophyta</taxon>
        <taxon>Tracheophyta</taxon>
        <taxon>Spermatophyta</taxon>
        <taxon>Magnoliopsida</taxon>
        <taxon>eudicotyledons</taxon>
        <taxon>Gunneridae</taxon>
        <taxon>Pentapetalae</taxon>
        <taxon>rosids</taxon>
        <taxon>malvids</taxon>
        <taxon>Sapindales</taxon>
        <taxon>Sapindaceae</taxon>
        <taxon>Hippocastanoideae</taxon>
        <taxon>Acereae</taxon>
        <taxon>Acer</taxon>
    </lineage>
</organism>
<comment type="caution">
    <text evidence="2">The sequence shown here is derived from an EMBL/GenBank/DDBJ whole genome shotgun (WGS) entry which is preliminary data.</text>
</comment>
<dbReference type="Proteomes" id="UP001168877">
    <property type="component" value="Unassembled WGS sequence"/>
</dbReference>
<feature type="region of interest" description="Disordered" evidence="1">
    <location>
        <begin position="1"/>
        <end position="82"/>
    </location>
</feature>
<protein>
    <submittedName>
        <fullName evidence="2">Uncharacterized protein</fullName>
    </submittedName>
</protein>
<evidence type="ECO:0000313" key="3">
    <source>
        <dbReference type="Proteomes" id="UP001168877"/>
    </source>
</evidence>
<sequence>MFGGFQGGIASPAHTISRNPPPSNVKIGRDPIKRSFPNKASTVLEQIIEDKRRKEEEEKADDQKKEEEETRKQIRKEKRRKE</sequence>
<accession>A0AA39RWM2</accession>
<gene>
    <name evidence="2" type="ORF">LWI29_025102</name>
</gene>
<feature type="compositionally biased region" description="Basic and acidic residues" evidence="1">
    <location>
        <begin position="48"/>
        <end position="72"/>
    </location>
</feature>
<dbReference type="EMBL" id="JAUESC010000385">
    <property type="protein sequence ID" value="KAK0579359.1"/>
    <property type="molecule type" value="Genomic_DNA"/>
</dbReference>
<evidence type="ECO:0000313" key="2">
    <source>
        <dbReference type="EMBL" id="KAK0579359.1"/>
    </source>
</evidence>
<proteinExistence type="predicted"/>
<feature type="compositionally biased region" description="Basic residues" evidence="1">
    <location>
        <begin position="73"/>
        <end position="82"/>
    </location>
</feature>